<evidence type="ECO:0000256" key="2">
    <source>
        <dbReference type="SAM" id="MobiDB-lite"/>
    </source>
</evidence>
<name>E3MYI1_CAERE</name>
<dbReference type="HOGENOM" id="CLU_895005_0_0_1"/>
<dbReference type="EMBL" id="DS268496">
    <property type="protein sequence ID" value="EFP12023.1"/>
    <property type="molecule type" value="Genomic_DNA"/>
</dbReference>
<organism evidence="4">
    <name type="scientific">Caenorhabditis remanei</name>
    <name type="common">Caenorhabditis vulgaris</name>
    <dbReference type="NCBI Taxonomy" id="31234"/>
    <lineage>
        <taxon>Eukaryota</taxon>
        <taxon>Metazoa</taxon>
        <taxon>Ecdysozoa</taxon>
        <taxon>Nematoda</taxon>
        <taxon>Chromadorea</taxon>
        <taxon>Rhabditida</taxon>
        <taxon>Rhabditina</taxon>
        <taxon>Rhabditomorpha</taxon>
        <taxon>Rhabditoidea</taxon>
        <taxon>Rhabditidae</taxon>
        <taxon>Peloderinae</taxon>
        <taxon>Caenorhabditis</taxon>
    </lineage>
</organism>
<sequence>MLSTAKTQVTKMSMTLTQLAEKYSRSVEKYQSIQNDALREHAEEITREVQHIQVTMDRLKTNMEMLDKEFEASVKDRNPNQEELDGLDKYAGVYAEAYENAAYVRDNLEIELSRVTDTNYRPELAAPKKKYGDKKKSASDLLSRLRKEEAKSESIKDQRRLLDNVTAVVNQLLLLEKTTDNPLTRELIIRKFKYKIQKDAYGRKLDRAETPWTIRQLLTDLDNIITIEEELLRLLPKRAQDRNGKDKKNNACHEKPSSDNRVQEKKTKRCLICNRENHYMAECKTMSYPLDSTKSLEKEDRCGQCLRKGHK</sequence>
<dbReference type="AlphaFoldDB" id="E3MYI1"/>
<gene>
    <name evidence="3" type="ORF">CRE_30106</name>
</gene>
<accession>E3MYI1</accession>
<keyword evidence="4" id="KW-1185">Reference proteome</keyword>
<evidence type="ECO:0000313" key="4">
    <source>
        <dbReference type="Proteomes" id="UP000008281"/>
    </source>
</evidence>
<dbReference type="OrthoDB" id="5864015at2759"/>
<feature type="region of interest" description="Disordered" evidence="2">
    <location>
        <begin position="241"/>
        <end position="260"/>
    </location>
</feature>
<proteinExistence type="predicted"/>
<evidence type="ECO:0000313" key="3">
    <source>
        <dbReference type="EMBL" id="EFP12023.1"/>
    </source>
</evidence>
<evidence type="ECO:0000256" key="1">
    <source>
        <dbReference type="SAM" id="Coils"/>
    </source>
</evidence>
<reference evidence="3" key="1">
    <citation type="submission" date="2007-07" db="EMBL/GenBank/DDBJ databases">
        <title>PCAP assembly of the Caenorhabditis remanei genome.</title>
        <authorList>
            <consortium name="The Caenorhabditis remanei Sequencing Consortium"/>
            <person name="Wilson R.K."/>
        </authorList>
    </citation>
    <scope>NUCLEOTIDE SEQUENCE [LARGE SCALE GENOMIC DNA]</scope>
    <source>
        <strain evidence="3">PB4641</strain>
    </source>
</reference>
<dbReference type="InParanoid" id="E3MYI1"/>
<protein>
    <recommendedName>
        <fullName evidence="5">CCHC-type domain-containing protein</fullName>
    </recommendedName>
</protein>
<dbReference type="Proteomes" id="UP000008281">
    <property type="component" value="Unassembled WGS sequence"/>
</dbReference>
<feature type="coiled-coil region" evidence="1">
    <location>
        <begin position="42"/>
        <end position="69"/>
    </location>
</feature>
<evidence type="ECO:0008006" key="5">
    <source>
        <dbReference type="Google" id="ProtNLM"/>
    </source>
</evidence>
<keyword evidence="1" id="KW-0175">Coiled coil</keyword>